<dbReference type="STRING" id="34506.A0A090LEI2"/>
<dbReference type="Proteomes" id="UP000035682">
    <property type="component" value="Unplaced"/>
</dbReference>
<proteinExistence type="predicted"/>
<reference evidence="5" key="2">
    <citation type="submission" date="2020-12" db="UniProtKB">
        <authorList>
            <consortium name="WormBaseParasite"/>
        </authorList>
    </citation>
    <scope>IDENTIFICATION</scope>
</reference>
<dbReference type="AlphaFoldDB" id="A0A090LEI2"/>
<dbReference type="GeneID" id="36380517"/>
<dbReference type="WormBase" id="SRAE_2000281000">
    <property type="protein sequence ID" value="SRP01530"/>
    <property type="gene ID" value="WBGene00263024"/>
</dbReference>
<gene>
    <name evidence="3 5 6" type="ORF">SRAE_2000281000</name>
</gene>
<name>A0A090LEI2_STRRB</name>
<feature type="region of interest" description="Disordered" evidence="1">
    <location>
        <begin position="189"/>
        <end position="210"/>
    </location>
</feature>
<feature type="transmembrane region" description="Helical" evidence="2">
    <location>
        <begin position="115"/>
        <end position="137"/>
    </location>
</feature>
<sequence length="243" mass="27363">MIIPLAYTDIDDVEPIGLNVCIFEKEVLVRKPEKIVVDGVVRYPMKEVLVKKNISHCCDGFYQNSNNTCSICDYGKYGKNCSLDCGECQNNMICNNVVGCALDPLLVQKSLFKKYFGYGLLALIGAVSLLVFLVMYYRKKYRKEKDPALPTVVYHDTKSQDGGEEGTNVEINNPIYSFQDLIDGSDKSLKKTFPDNDDGQNKYEVPGESSNIYTSIQESKDDSSKTLTPERSGNLYSDWVIYN</sequence>
<organism evidence="3">
    <name type="scientific">Strongyloides ratti</name>
    <name type="common">Parasitic roundworm</name>
    <dbReference type="NCBI Taxonomy" id="34506"/>
    <lineage>
        <taxon>Eukaryota</taxon>
        <taxon>Metazoa</taxon>
        <taxon>Ecdysozoa</taxon>
        <taxon>Nematoda</taxon>
        <taxon>Chromadorea</taxon>
        <taxon>Rhabditida</taxon>
        <taxon>Tylenchina</taxon>
        <taxon>Panagrolaimomorpha</taxon>
        <taxon>Strongyloidoidea</taxon>
        <taxon>Strongyloididae</taxon>
        <taxon>Strongyloides</taxon>
    </lineage>
</organism>
<keyword evidence="4" id="KW-1185">Reference proteome</keyword>
<evidence type="ECO:0000313" key="3">
    <source>
        <dbReference type="EMBL" id="CEF68152.1"/>
    </source>
</evidence>
<dbReference type="CTD" id="36380517"/>
<evidence type="ECO:0000256" key="1">
    <source>
        <dbReference type="SAM" id="MobiDB-lite"/>
    </source>
</evidence>
<evidence type="ECO:0000313" key="6">
    <source>
        <dbReference type="WormBase" id="SRAE_2000281000"/>
    </source>
</evidence>
<keyword evidence="2" id="KW-0812">Transmembrane</keyword>
<dbReference type="WBParaSite" id="SRAE_2000281000.1">
    <property type="protein sequence ID" value="SRAE_2000281000.1"/>
    <property type="gene ID" value="WBGene00263024"/>
</dbReference>
<dbReference type="EMBL" id="LN609529">
    <property type="protein sequence ID" value="CEF68152.1"/>
    <property type="molecule type" value="Genomic_DNA"/>
</dbReference>
<reference evidence="3 4" key="1">
    <citation type="submission" date="2014-09" db="EMBL/GenBank/DDBJ databases">
        <authorList>
            <person name="Martin A.A."/>
        </authorList>
    </citation>
    <scope>NUCLEOTIDE SEQUENCE</scope>
    <source>
        <strain evidence="4">ED321</strain>
        <strain evidence="3">ED321 Heterogonic</strain>
    </source>
</reference>
<keyword evidence="2" id="KW-0472">Membrane</keyword>
<dbReference type="RefSeq" id="XP_024507352.1">
    <property type="nucleotide sequence ID" value="XM_024653924.1"/>
</dbReference>
<dbReference type="OrthoDB" id="6053916at2759"/>
<evidence type="ECO:0000313" key="4">
    <source>
        <dbReference type="Proteomes" id="UP000035682"/>
    </source>
</evidence>
<evidence type="ECO:0000256" key="2">
    <source>
        <dbReference type="SAM" id="Phobius"/>
    </source>
</evidence>
<keyword evidence="2" id="KW-1133">Transmembrane helix</keyword>
<protein>
    <submittedName>
        <fullName evidence="5">Epidermal growth factor-like domain-containing protein</fullName>
    </submittedName>
</protein>
<accession>A0A090LEI2</accession>
<evidence type="ECO:0000313" key="5">
    <source>
        <dbReference type="WBParaSite" id="SRAE_2000281000.1"/>
    </source>
</evidence>